<keyword evidence="2" id="KW-1185">Reference proteome</keyword>
<feature type="chain" id="PRO_5026061304" description="MD-2-related lipid-recognition domain-containing protein" evidence="1">
    <location>
        <begin position="24"/>
        <end position="180"/>
    </location>
</feature>
<dbReference type="PANTHER" id="PTHR20898:SF0">
    <property type="entry name" value="DAEDALUS ON 3-RELATED"/>
    <property type="match status" value="1"/>
</dbReference>
<dbReference type="KEGG" id="dpo:6897227"/>
<protein>
    <recommendedName>
        <fullName evidence="4">MD-2-related lipid-recognition domain-containing protein</fullName>
    </recommendedName>
</protein>
<evidence type="ECO:0008006" key="4">
    <source>
        <dbReference type="Google" id="ProtNLM"/>
    </source>
</evidence>
<dbReference type="RefSeq" id="XP_002137399.2">
    <property type="nucleotide sequence ID" value="XM_002137363.3"/>
</dbReference>
<gene>
    <name evidence="3" type="primary">LOC6897227</name>
</gene>
<dbReference type="InterPro" id="IPR010512">
    <property type="entry name" value="DUF1091"/>
</dbReference>
<dbReference type="InParanoid" id="A0A6I8V2Q0"/>
<evidence type="ECO:0000313" key="3">
    <source>
        <dbReference type="RefSeq" id="XP_002137399.2"/>
    </source>
</evidence>
<dbReference type="PANTHER" id="PTHR20898">
    <property type="entry name" value="DAEDALUS ON 3-RELATED-RELATED"/>
    <property type="match status" value="1"/>
</dbReference>
<dbReference type="PROSITE" id="PS51257">
    <property type="entry name" value="PROKAR_LIPOPROTEIN"/>
    <property type="match status" value="1"/>
</dbReference>
<keyword evidence="1" id="KW-0732">Signal</keyword>
<evidence type="ECO:0000313" key="2">
    <source>
        <dbReference type="Proteomes" id="UP000001819"/>
    </source>
</evidence>
<dbReference type="Pfam" id="PF06477">
    <property type="entry name" value="DUF1091"/>
    <property type="match status" value="1"/>
</dbReference>
<organism evidence="2 3">
    <name type="scientific">Drosophila pseudoobscura pseudoobscura</name>
    <name type="common">Fruit fly</name>
    <dbReference type="NCBI Taxonomy" id="46245"/>
    <lineage>
        <taxon>Eukaryota</taxon>
        <taxon>Metazoa</taxon>
        <taxon>Ecdysozoa</taxon>
        <taxon>Arthropoda</taxon>
        <taxon>Hexapoda</taxon>
        <taxon>Insecta</taxon>
        <taxon>Pterygota</taxon>
        <taxon>Neoptera</taxon>
        <taxon>Endopterygota</taxon>
        <taxon>Diptera</taxon>
        <taxon>Brachycera</taxon>
        <taxon>Muscomorpha</taxon>
        <taxon>Ephydroidea</taxon>
        <taxon>Drosophilidae</taxon>
        <taxon>Drosophila</taxon>
        <taxon>Sophophora</taxon>
    </lineage>
</organism>
<name>A0A6I8V2Q0_DROPS</name>
<dbReference type="AlphaFoldDB" id="A0A6I8V2Q0"/>
<reference evidence="2" key="1">
    <citation type="submission" date="2024-06" db="UniProtKB">
        <authorList>
            <consortium name="RefSeq"/>
        </authorList>
    </citation>
    <scope>NUCLEOTIDE SEQUENCE [LARGE SCALE GENOMIC DNA]</scope>
    <source>
        <strain evidence="2">MV2-25</strain>
    </source>
</reference>
<reference evidence="3" key="2">
    <citation type="submission" date="2025-08" db="UniProtKB">
        <authorList>
            <consortium name="RefSeq"/>
        </authorList>
    </citation>
    <scope>IDENTIFICATION</scope>
    <source>
        <strain evidence="3">MV-25-SWS-2005</strain>
        <tissue evidence="3">Whole body</tissue>
    </source>
</reference>
<accession>A0A6I8V2Q0</accession>
<dbReference type="SMART" id="SM00697">
    <property type="entry name" value="DM8"/>
    <property type="match status" value="1"/>
</dbReference>
<sequence length="180" mass="21356">MRVHYIIWMVPFILASCVTEIDSLFEFTNIKCNSIDKKFFDFDYCHIKAVNRTFKYMSVRTALHELPVREVLADLQILRRFKGYIPITMNVTLDVCRYMNKRNSRNPMVNFFDRVLKNYSNAYHKCPYDHDVWVEQLPTQFVNTQFSDVLPLPSGDYAFYSTWVVNGKMRGTLWVYGTLS</sequence>
<evidence type="ECO:0000256" key="1">
    <source>
        <dbReference type="SAM" id="SignalP"/>
    </source>
</evidence>
<feature type="signal peptide" evidence="1">
    <location>
        <begin position="1"/>
        <end position="23"/>
    </location>
</feature>
<dbReference type="Proteomes" id="UP000001819">
    <property type="component" value="Chromosome 2"/>
</dbReference>
<proteinExistence type="predicted"/>